<comment type="caution">
    <text evidence="2">The sequence shown here is derived from an EMBL/GenBank/DDBJ whole genome shotgun (WGS) entry which is preliminary data.</text>
</comment>
<proteinExistence type="inferred from homology"/>
<accession>M3C4Z5</accession>
<comment type="similarity">
    <text evidence="1">Belongs to the WXG100 family.</text>
</comment>
<dbReference type="Gene3D" id="1.10.287.1060">
    <property type="entry name" value="ESAT-6-like"/>
    <property type="match status" value="1"/>
</dbReference>
<dbReference type="SUPFAM" id="SSF140453">
    <property type="entry name" value="EsxAB dimer-like"/>
    <property type="match status" value="1"/>
</dbReference>
<dbReference type="InterPro" id="IPR036689">
    <property type="entry name" value="ESAT-6-like_sf"/>
</dbReference>
<organism evidence="2 3">
    <name type="scientific">Streptomyces mobaraensis (strain ATCC 29032 / DSM 40847 / JCM 4168 / NBRC 13819 / NCIMB 11159 / IPCR 16-22)</name>
    <dbReference type="NCBI Taxonomy" id="1223523"/>
    <lineage>
        <taxon>Bacteria</taxon>
        <taxon>Bacillati</taxon>
        <taxon>Actinomycetota</taxon>
        <taxon>Actinomycetes</taxon>
        <taxon>Kitasatosporales</taxon>
        <taxon>Streptomycetaceae</taxon>
        <taxon>Streptomyces</taxon>
    </lineage>
</organism>
<reference evidence="2 3" key="1">
    <citation type="journal article" date="2013" name="Genome Announc.">
        <title>Whole-Genome Shotgun Assembly and Analysis of the Genome of Streptomyces mobaraensis DSM 40847, a Strain for Industrial Production of Microbial Transglutaminase.</title>
        <authorList>
            <person name="Yang H."/>
            <person name="He T."/>
            <person name="Wu W."/>
            <person name="Zhu W."/>
            <person name="Lu B."/>
            <person name="Sun W."/>
        </authorList>
    </citation>
    <scope>NUCLEOTIDE SEQUENCE [LARGE SCALE GENOMIC DNA]</scope>
    <source>
        <strain evidence="2 3">DSM 40847</strain>
    </source>
</reference>
<dbReference type="eggNOG" id="COG4842">
    <property type="taxonomic scope" value="Bacteria"/>
</dbReference>
<dbReference type="Pfam" id="PF06013">
    <property type="entry name" value="WXG100"/>
    <property type="match status" value="1"/>
</dbReference>
<dbReference type="Proteomes" id="UP000011740">
    <property type="component" value="Unassembled WGS sequence"/>
</dbReference>
<dbReference type="EMBL" id="AORZ01000059">
    <property type="protein sequence ID" value="EME99040.1"/>
    <property type="molecule type" value="Genomic_DNA"/>
</dbReference>
<gene>
    <name evidence="2" type="ORF">H340_18431</name>
</gene>
<name>M3C4Z5_STRM1</name>
<dbReference type="AlphaFoldDB" id="M3C4Z5"/>
<evidence type="ECO:0000313" key="2">
    <source>
        <dbReference type="EMBL" id="EME99040.1"/>
    </source>
</evidence>
<dbReference type="PATRIC" id="fig|1223523.3.peg.3772"/>
<sequence>MHDTLEAKINSLKGVVATVQGGWKGDAASAYHSLQERVNEDTRRLKELLAFTKDAMQSSRQGFDQEEQERLNSFKGVGEGGTTGMGDGGVTGVLGRFHG</sequence>
<evidence type="ECO:0000256" key="1">
    <source>
        <dbReference type="RuleBase" id="RU362001"/>
    </source>
</evidence>
<dbReference type="InterPro" id="IPR010310">
    <property type="entry name" value="T7SS_ESAT-6-like"/>
</dbReference>
<dbReference type="STRING" id="1223523.H340_18431"/>
<protein>
    <recommendedName>
        <fullName evidence="1">ESAT-6-like protein</fullName>
    </recommendedName>
</protein>
<dbReference type="NCBIfam" id="TIGR03930">
    <property type="entry name" value="WXG100_ESAT6"/>
    <property type="match status" value="1"/>
</dbReference>
<evidence type="ECO:0000313" key="3">
    <source>
        <dbReference type="Proteomes" id="UP000011740"/>
    </source>
</evidence>